<feature type="compositionally biased region" description="Basic and acidic residues" evidence="1">
    <location>
        <begin position="522"/>
        <end position="543"/>
    </location>
</feature>
<keyword evidence="3" id="KW-1185">Reference proteome</keyword>
<dbReference type="OrthoDB" id="7869153at2"/>
<protein>
    <submittedName>
        <fullName evidence="2">YheC/D like ATP-grasp</fullName>
    </submittedName>
</protein>
<dbReference type="STRING" id="1601833.SAMN05518684_10856"/>
<organism evidence="2 3">
    <name type="scientific">Salipaludibacillus aurantiacus</name>
    <dbReference type="NCBI Taxonomy" id="1601833"/>
    <lineage>
        <taxon>Bacteria</taxon>
        <taxon>Bacillati</taxon>
        <taxon>Bacillota</taxon>
        <taxon>Bacilli</taxon>
        <taxon>Bacillales</taxon>
        <taxon>Bacillaceae</taxon>
    </lineage>
</organism>
<gene>
    <name evidence="2" type="ORF">SAMN05518684_10856</name>
</gene>
<dbReference type="Proteomes" id="UP000198571">
    <property type="component" value="Unassembled WGS sequence"/>
</dbReference>
<accession>A0A1H9UNM8</accession>
<feature type="compositionally biased region" description="Basic and acidic residues" evidence="1">
    <location>
        <begin position="420"/>
        <end position="439"/>
    </location>
</feature>
<dbReference type="AlphaFoldDB" id="A0A1H9UNM8"/>
<reference evidence="3" key="1">
    <citation type="submission" date="2016-10" db="EMBL/GenBank/DDBJ databases">
        <authorList>
            <person name="Varghese N."/>
            <person name="Submissions S."/>
        </authorList>
    </citation>
    <scope>NUCLEOTIDE SEQUENCE [LARGE SCALE GENOMIC DNA]</scope>
    <source>
        <strain evidence="3">S9</strain>
    </source>
</reference>
<feature type="compositionally biased region" description="Acidic residues" evidence="1">
    <location>
        <begin position="568"/>
        <end position="578"/>
    </location>
</feature>
<feature type="compositionally biased region" description="Basic and acidic residues" evidence="1">
    <location>
        <begin position="461"/>
        <end position="471"/>
    </location>
</feature>
<dbReference type="EMBL" id="FOGT01000008">
    <property type="protein sequence ID" value="SES10804.1"/>
    <property type="molecule type" value="Genomic_DNA"/>
</dbReference>
<dbReference type="RefSeq" id="WP_093051839.1">
    <property type="nucleotide sequence ID" value="NZ_FOGT01000008.1"/>
</dbReference>
<proteinExistence type="predicted"/>
<dbReference type="InterPro" id="IPR026838">
    <property type="entry name" value="YheC/D"/>
</dbReference>
<feature type="compositionally biased region" description="Basic and acidic residues" evidence="1">
    <location>
        <begin position="390"/>
        <end position="412"/>
    </location>
</feature>
<dbReference type="Pfam" id="PF14398">
    <property type="entry name" value="ATPgrasp_YheCD"/>
    <property type="match status" value="1"/>
</dbReference>
<sequence>MASQDKSHGYLGVLISNRAWRAIIKEKPHYRLQQLAEANKRVNLKMYLFSIKQVDLKTQTIIGYYFDTKDGLWKIDMFPYPDVLYRRGGPPKRYKHDYTTFLNQCEKRQTLYLNPSTLGNWEIYNYFGTVERLQPYLMETLLYKEPEDLFRMLEKHKTIYLKGVTGRKGQQVVRVETLPDYQYACKFFDHIKNSVNLTTYETMDDMLPFIQSFYKGKEFMVQEAIDLLEVKGRRLDLRAELQRNRKGEIEISGISARMSQKNSPITIHSQAFPLNKLLEMLDISLKRKSEIKKEIDRFLIVVYEDTEKKYGKFAEIGIDFALTKNLQIKFIECNSQSAKVSLIKAYGEKTLNRALSNILFYARYLLNEKLEEKGLTEAAETIEEQQDTFPDIKGEDQTSGKEKQTAEKKEESVFENEEEVSGKETDSTDETLASKKDSEPSLPDSAIEPAGLETAASSIIEPEKEKIKEAEGSSAYWDEGNAFKEPEQEDIEEEFIQQTAPVEEKQKIAEPSALTQGSQPQKAEKSFNSEDQGKTFKETEKQKKPVAVKAANHSSETREADQLKQELQEELAEAEEEPGLIEWTQDTYYKCWNSFSRWCRLVWYNTEKKG</sequence>
<feature type="compositionally biased region" description="Basic and acidic residues" evidence="1">
    <location>
        <begin position="555"/>
        <end position="567"/>
    </location>
</feature>
<evidence type="ECO:0000313" key="3">
    <source>
        <dbReference type="Proteomes" id="UP000198571"/>
    </source>
</evidence>
<evidence type="ECO:0000313" key="2">
    <source>
        <dbReference type="EMBL" id="SES10804.1"/>
    </source>
</evidence>
<evidence type="ECO:0000256" key="1">
    <source>
        <dbReference type="SAM" id="MobiDB-lite"/>
    </source>
</evidence>
<name>A0A1H9UNM8_9BACI</name>
<dbReference type="SUPFAM" id="SSF56059">
    <property type="entry name" value="Glutathione synthetase ATP-binding domain-like"/>
    <property type="match status" value="1"/>
</dbReference>
<feature type="region of interest" description="Disordered" evidence="1">
    <location>
        <begin position="382"/>
        <end position="578"/>
    </location>
</feature>